<dbReference type="STRING" id="908337.HMPREF9257_1541"/>
<dbReference type="Gene3D" id="2.60.40.1240">
    <property type="match status" value="1"/>
</dbReference>
<name>E4KPQ2_9LACT</name>
<dbReference type="Gene3D" id="2.60.40.4170">
    <property type="match status" value="1"/>
</dbReference>
<proteinExistence type="predicted"/>
<evidence type="ECO:0000256" key="2">
    <source>
        <dbReference type="SAM" id="MobiDB-lite"/>
    </source>
</evidence>
<evidence type="ECO:0000313" key="4">
    <source>
        <dbReference type="EMBL" id="EFR31130.1"/>
    </source>
</evidence>
<dbReference type="RefSeq" id="WP_006418333.1">
    <property type="nucleotide sequence ID" value="NZ_AENN01000015.1"/>
</dbReference>
<keyword evidence="1 3" id="KW-0732">Signal</keyword>
<feature type="signal peptide" evidence="3">
    <location>
        <begin position="1"/>
        <end position="27"/>
    </location>
</feature>
<accession>E4KPQ2</accession>
<gene>
    <name evidence="4" type="ORF">HMPREF9257_1541</name>
</gene>
<dbReference type="InterPro" id="IPR029050">
    <property type="entry name" value="Immunoprotect_excell_Ig-like"/>
</dbReference>
<feature type="chain" id="PRO_5003184786" evidence="3">
    <location>
        <begin position="28"/>
        <end position="460"/>
    </location>
</feature>
<organism evidence="4 5">
    <name type="scientific">Eremococcus coleocola ACS-139-V-Col8</name>
    <dbReference type="NCBI Taxonomy" id="908337"/>
    <lineage>
        <taxon>Bacteria</taxon>
        <taxon>Bacillati</taxon>
        <taxon>Bacillota</taxon>
        <taxon>Bacilli</taxon>
        <taxon>Lactobacillales</taxon>
        <taxon>Aerococcaceae</taxon>
        <taxon>Eremococcus</taxon>
    </lineage>
</organism>
<protein>
    <submittedName>
        <fullName evidence="4">Uncharacterized protein</fullName>
    </submittedName>
</protein>
<reference evidence="4 5" key="1">
    <citation type="submission" date="2010-10" db="EMBL/GenBank/DDBJ databases">
        <authorList>
            <person name="Durkin A.S."/>
            <person name="Madupu R."/>
            <person name="Torralba M."/>
            <person name="Gillis M."/>
            <person name="Methe B."/>
            <person name="Sutton G."/>
            <person name="Nelson K.E."/>
        </authorList>
    </citation>
    <scope>NUCLEOTIDE SEQUENCE [LARGE SCALE GENOMIC DNA]</scope>
    <source>
        <strain evidence="4 5">ACS-139-V-Col8</strain>
    </source>
</reference>
<sequence>MKKTLRMFSAFVSTSLLLVGAVNPIFAQESSSEAESAQEESAEESDAAEESGEESSDAEDADASEGSDSSEEEAAEESEEETEAEGSEEESASEKFDFEYDIEAALKESTQAEISELFTSLEGLEAYNQDGISYKIDGYKLYELKNISRDWDTVFDKQRERGGMLVVQITYTNDTDKPIFIGQSSKYSVIGADRSYSHSSQFIPDEEALTNKIIALENVLPAGESITGYETVALPADVLDHVLENGEITYKPGYISLDETDEDNSKWVSMPEQVVLPLSEDNMEKQAAKGEFYPDKFITDNLGTKEMLEEGEVNETLTVEDVDVTVNGYQITEFTPNKEEAPKYANFKDGVVVYTVEYTIENNSSQEEDQVKFMNTNGNLILNESIQYDQQSTFVPEVVPDDTVLAEGDSATGYLVFTISKDDYEIYKGRSIMVDVNVYDKDFRTMNDYQTLIFTLKAAE</sequence>
<dbReference type="eggNOG" id="ENOG502ZANP">
    <property type="taxonomic scope" value="Bacteria"/>
</dbReference>
<evidence type="ECO:0000313" key="5">
    <source>
        <dbReference type="Proteomes" id="UP000005990"/>
    </source>
</evidence>
<evidence type="ECO:0000256" key="1">
    <source>
        <dbReference type="ARBA" id="ARBA00022729"/>
    </source>
</evidence>
<dbReference type="AlphaFoldDB" id="E4KPQ2"/>
<keyword evidence="5" id="KW-1185">Reference proteome</keyword>
<dbReference type="Proteomes" id="UP000005990">
    <property type="component" value="Unassembled WGS sequence"/>
</dbReference>
<feature type="region of interest" description="Disordered" evidence="2">
    <location>
        <begin position="28"/>
        <end position="95"/>
    </location>
</feature>
<dbReference type="EMBL" id="AENN01000015">
    <property type="protein sequence ID" value="EFR31130.1"/>
    <property type="molecule type" value="Genomic_DNA"/>
</dbReference>
<feature type="compositionally biased region" description="Acidic residues" evidence="2">
    <location>
        <begin position="36"/>
        <end position="91"/>
    </location>
</feature>
<comment type="caution">
    <text evidence="4">The sequence shown here is derived from an EMBL/GenBank/DDBJ whole genome shotgun (WGS) entry which is preliminary data.</text>
</comment>
<evidence type="ECO:0000256" key="3">
    <source>
        <dbReference type="SAM" id="SignalP"/>
    </source>
</evidence>